<feature type="compositionally biased region" description="Polar residues" evidence="10">
    <location>
        <begin position="946"/>
        <end position="962"/>
    </location>
</feature>
<gene>
    <name evidence="15" type="primary">LOC117365282</name>
</gene>
<dbReference type="SMART" id="SM00320">
    <property type="entry name" value="WD40"/>
    <property type="match status" value="12"/>
</dbReference>
<dbReference type="GO" id="GO:0046330">
    <property type="term" value="P:positive regulation of JNK cascade"/>
    <property type="evidence" value="ECO:0007669"/>
    <property type="project" value="TreeGrafter"/>
</dbReference>
<dbReference type="GeneID" id="117365282"/>
<dbReference type="PROSITE" id="PS50294">
    <property type="entry name" value="WD_REPEATS_REGION"/>
    <property type="match status" value="1"/>
</dbReference>
<organism evidence="14 15">
    <name type="scientific">Geotrypetes seraphini</name>
    <name type="common">Gaboon caecilian</name>
    <name type="synonym">Caecilia seraphini</name>
    <dbReference type="NCBI Taxonomy" id="260995"/>
    <lineage>
        <taxon>Eukaryota</taxon>
        <taxon>Metazoa</taxon>
        <taxon>Chordata</taxon>
        <taxon>Craniata</taxon>
        <taxon>Vertebrata</taxon>
        <taxon>Euteleostomi</taxon>
        <taxon>Amphibia</taxon>
        <taxon>Gymnophiona</taxon>
        <taxon>Geotrypetes</taxon>
    </lineage>
</organism>
<keyword evidence="3" id="KW-0963">Cytoplasm</keyword>
<feature type="region of interest" description="Disordered" evidence="10">
    <location>
        <begin position="998"/>
        <end position="1018"/>
    </location>
</feature>
<keyword evidence="14" id="KW-1185">Reference proteome</keyword>
<reference evidence="15" key="1">
    <citation type="submission" date="2025-08" db="UniProtKB">
        <authorList>
            <consortium name="RefSeq"/>
        </authorList>
    </citation>
    <scope>IDENTIFICATION</scope>
</reference>
<feature type="region of interest" description="Disordered" evidence="10">
    <location>
        <begin position="936"/>
        <end position="962"/>
    </location>
</feature>
<evidence type="ECO:0000256" key="4">
    <source>
        <dbReference type="ARBA" id="ARBA00022553"/>
    </source>
</evidence>
<feature type="domain" description="MABP1/WDR62 first WD40" evidence="11">
    <location>
        <begin position="93"/>
        <end position="420"/>
    </location>
</feature>
<sequence length="1535" mass="170603">MKWRDYRQESVPAQVQTSNGLKTLVPGSRVLLCCKNRVIMSEYPEFAPFASTLASRRGFRQHRLQAVGGGGTAASLPNQITLEKILGITACNSGLTCDPNTGLLAYCAGCVIVLYCPKKNKQKHIFNTARKPLSTLSFSPDGTLIVSGENGHRPAVRVWDVADGSQLSEMQGHKHGVACVAFSPNMKYIVSVGHQHDMTVNVWDWKKDTVVATNKISSKVIAVSFSEDSSYFVTAGNRHVKFWYLETSNEQQVTGTVPLTGRSGILGELHDNLFCGVACGKGRVSGSTFCISLSGILCQFNKKRVLEKWIDLKVSLSSCLCVSEDFIFCGCSDGTVRIFKTQNLHFLINLPKPHPLGMDVAKGIDPSNLFTSNVNLDYPDVTVVTFDSCNQWLSCVYNDHSLYIWDIQDTRKVGKVWSALYHSSCVWNVEVYPELKEDEACLPPGSFLTCSSDSTVRLWNLGKSTIPAFRRNIYSHDLQKVLYIDENVQCLKDPVGLPEQVENGASRVMKSGVRVIQISPDGQHLASGDRGGNLRIHDLKFLDELVTVEAHDAEVLCLEYSRPETGLTLLASAGRDRLIHILNADKDYTLEQTFDDHSSSITAVKFAGRNGQVYMISCGVDKSIYFRTAEKVLDGVSFSRTHHVVDKTTFYDMDTDVSQMSVAVACQDRNVRLYNVASGKQEKLFKGSPGEDGSLLKVHLDPSGTFLATSCSDKNVAIYDFDSGKHIATMFGHSEIVTAMKFSCDCRHLITVSGDSCVFVWRLDPGMTSYMRQKLEKMNPTKQKKTTKGKSTAEIRRETYISVPFTSQLTEDRAKDEREQESLQTPLKLSFEADPTILLTNGKLPRWAKRLVGDGIDIPDSVSQKEYQPQGRWAEHSDGNAIKTILNSKYQTCCDTPSPSTVCILERTHKYFQEMQRIIDPPNLESLLFEMESMDLGSTRNEDTEQPSSISANEMSASQDSESTKMSECILYPAKSEESLLGADGEYDVKEVISMEEDKDSSGSVVVSKGDQQEEETDSLGLMYHSQVETADLEENSTQEGSLPKSEQKYLKQHFETLVDNFIEEKFDGSLKDLLLTQDSEKDFILNPRLSISSVFLSRCQESRVASIFLPEAHRLQSQAEVPSQMKEEIKVPSNSKISSGVRPTLDMTEKKRNSNGYSISVIETHGSSETSKSPSLVLNTHENEKKVRQSSLQHPGICKDLAASQVNKCKSYMRATASSKAKMSRSISVGDNINATSSESVDLSDLPTPMSLDQKAANTLNTDCMKNLYLKQPEHTAHPSGNHGARAKLMLNVSSAFSDKQKEKQVNQSSKMYLSAVTPTEMKSLGRNEHRSSTELLDSEKGKRSPNCSKARDVDCEEVTFTSQVSTQILTGSLCSNRIGLLPALPNNSSGDNQASVDWTRDFSQSVRDFPNNGIFKREINEAVTIEDCVKVVQELQDVLQRALQLYSEITCSSESPEEQLKMKSILGNAFFSMRTELDPVVLEHGSNSARNEDYRVKYRTSQITPCQENCTVPLLEHYSELLLKMMQKKIDGN</sequence>
<evidence type="ECO:0000256" key="10">
    <source>
        <dbReference type="SAM" id="MobiDB-lite"/>
    </source>
</evidence>
<dbReference type="InterPro" id="IPR056162">
    <property type="entry name" value="WD40_MABP1-WDR62_2nd"/>
</dbReference>
<evidence type="ECO:0000256" key="5">
    <source>
        <dbReference type="ARBA" id="ARBA00022574"/>
    </source>
</evidence>
<dbReference type="PANTHER" id="PTHR44813:SF1">
    <property type="entry name" value="MITOGEN-ACTIVATED PROTEIN KINASE-BINDING PROTEIN 1"/>
    <property type="match status" value="1"/>
</dbReference>
<comment type="subcellular location">
    <subcellularLocation>
        <location evidence="2">Cytoplasm</location>
        <location evidence="2">Cytoskeleton</location>
        <location evidence="2">Spindle pole</location>
    </subcellularLocation>
    <subcellularLocation>
        <location evidence="1">Nucleus</location>
    </subcellularLocation>
</comment>
<dbReference type="InterPro" id="IPR056161">
    <property type="entry name" value="WD40_MABP1-WDR62_1st"/>
</dbReference>
<feature type="domain" description="MABP1/WRD62 coiled-coil" evidence="13">
    <location>
        <begin position="1427"/>
        <end position="1531"/>
    </location>
</feature>
<dbReference type="OrthoDB" id="6154712at2759"/>
<dbReference type="InParanoid" id="A0A6P8S0U8"/>
<dbReference type="PANTHER" id="PTHR44813">
    <property type="entry name" value="MITOGEN-ACTIVATED PROTEIN KINASE-BINDING PROTEIN 1"/>
    <property type="match status" value="1"/>
</dbReference>
<dbReference type="PROSITE" id="PS50082">
    <property type="entry name" value="WD_REPEATS_2"/>
    <property type="match status" value="3"/>
</dbReference>
<evidence type="ECO:0000256" key="8">
    <source>
        <dbReference type="ARBA" id="ARBA00023242"/>
    </source>
</evidence>
<dbReference type="InterPro" id="IPR055292">
    <property type="entry name" value="MABP1"/>
</dbReference>
<evidence type="ECO:0000259" key="11">
    <source>
        <dbReference type="Pfam" id="PF24780"/>
    </source>
</evidence>
<feature type="repeat" description="WD" evidence="9">
    <location>
        <begin position="170"/>
        <end position="213"/>
    </location>
</feature>
<feature type="repeat" description="WD" evidence="9">
    <location>
        <begin position="688"/>
        <end position="729"/>
    </location>
</feature>
<dbReference type="RefSeq" id="XP_033811397.1">
    <property type="nucleotide sequence ID" value="XM_033955506.1"/>
</dbReference>
<feature type="region of interest" description="Disordered" evidence="10">
    <location>
        <begin position="1324"/>
        <end position="1351"/>
    </location>
</feature>
<dbReference type="Proteomes" id="UP000515159">
    <property type="component" value="Chromosome 8"/>
</dbReference>
<evidence type="ECO:0000256" key="7">
    <source>
        <dbReference type="ARBA" id="ARBA00023212"/>
    </source>
</evidence>
<accession>A0A6P8S0U8</accession>
<dbReference type="Pfam" id="PF24795">
    <property type="entry name" value="WDR62-MABP1_CC"/>
    <property type="match status" value="1"/>
</dbReference>
<dbReference type="FunFam" id="2.130.10.10:FF:000046">
    <property type="entry name" value="WD repeat-containing protein 62 isoform 1"/>
    <property type="match status" value="1"/>
</dbReference>
<evidence type="ECO:0000256" key="3">
    <source>
        <dbReference type="ARBA" id="ARBA00022490"/>
    </source>
</evidence>
<feature type="region of interest" description="Disordered" evidence="10">
    <location>
        <begin position="1120"/>
        <end position="1142"/>
    </location>
</feature>
<keyword evidence="5 9" id="KW-0853">WD repeat</keyword>
<dbReference type="SUPFAM" id="SSF50978">
    <property type="entry name" value="WD40 repeat-like"/>
    <property type="match status" value="1"/>
</dbReference>
<dbReference type="GO" id="GO:0043124">
    <property type="term" value="P:negative regulation of canonical NF-kappaB signal transduction"/>
    <property type="evidence" value="ECO:0007669"/>
    <property type="project" value="TreeGrafter"/>
</dbReference>
<feature type="compositionally biased region" description="Basic and acidic residues" evidence="10">
    <location>
        <begin position="1325"/>
        <end position="1344"/>
    </location>
</feature>
<keyword evidence="4" id="KW-0597">Phosphoprotein</keyword>
<dbReference type="GO" id="GO:0005634">
    <property type="term" value="C:nucleus"/>
    <property type="evidence" value="ECO:0007669"/>
    <property type="project" value="UniProtKB-SubCell"/>
</dbReference>
<dbReference type="InterPro" id="IPR001680">
    <property type="entry name" value="WD40_rpt"/>
</dbReference>
<keyword evidence="8" id="KW-0539">Nucleus</keyword>
<dbReference type="KEGG" id="gsh:117365282"/>
<evidence type="ECO:0000259" key="13">
    <source>
        <dbReference type="Pfam" id="PF24795"/>
    </source>
</evidence>
<dbReference type="GO" id="GO:0000922">
    <property type="term" value="C:spindle pole"/>
    <property type="evidence" value="ECO:0007669"/>
    <property type="project" value="UniProtKB-SubCell"/>
</dbReference>
<evidence type="ECO:0000256" key="9">
    <source>
        <dbReference type="PROSITE-ProRule" id="PRU00221"/>
    </source>
</evidence>
<dbReference type="GO" id="GO:0005737">
    <property type="term" value="C:cytoplasm"/>
    <property type="evidence" value="ECO:0007669"/>
    <property type="project" value="TreeGrafter"/>
</dbReference>
<dbReference type="InterPro" id="IPR011047">
    <property type="entry name" value="Quinoprotein_ADH-like_sf"/>
</dbReference>
<evidence type="ECO:0000313" key="15">
    <source>
        <dbReference type="RefSeq" id="XP_033811397.1"/>
    </source>
</evidence>
<evidence type="ECO:0000256" key="6">
    <source>
        <dbReference type="ARBA" id="ARBA00022737"/>
    </source>
</evidence>
<dbReference type="FunCoup" id="A0A6P8S0U8">
    <property type="interactions" value="989"/>
</dbReference>
<dbReference type="Gene3D" id="2.130.10.10">
    <property type="entry name" value="YVTN repeat-like/Quinoprotein amine dehydrogenase"/>
    <property type="match status" value="4"/>
</dbReference>
<dbReference type="InterPro" id="IPR036322">
    <property type="entry name" value="WD40_repeat_dom_sf"/>
</dbReference>
<dbReference type="SUPFAM" id="SSF50998">
    <property type="entry name" value="Quinoprotein alcohol dehydrogenase-like"/>
    <property type="match status" value="1"/>
</dbReference>
<evidence type="ECO:0000313" key="14">
    <source>
        <dbReference type="Proteomes" id="UP000515159"/>
    </source>
</evidence>
<evidence type="ECO:0000256" key="1">
    <source>
        <dbReference type="ARBA" id="ARBA00004123"/>
    </source>
</evidence>
<feature type="repeat" description="WD" evidence="9">
    <location>
        <begin position="730"/>
        <end position="771"/>
    </location>
</feature>
<keyword evidence="7" id="KW-0206">Cytoskeleton</keyword>
<feature type="domain" description="MABP1/WDR62 second WD40" evidence="12">
    <location>
        <begin position="426"/>
        <end position="763"/>
    </location>
</feature>
<dbReference type="InterPro" id="IPR015943">
    <property type="entry name" value="WD40/YVTN_repeat-like_dom_sf"/>
</dbReference>
<dbReference type="Pfam" id="PF24782">
    <property type="entry name" value="WD40_MABP1-WDR62_2nd"/>
    <property type="match status" value="1"/>
</dbReference>
<protein>
    <submittedName>
        <fullName evidence="15">WD repeat-containing protein 62-like isoform X1</fullName>
    </submittedName>
</protein>
<name>A0A6P8S0U8_GEOSA</name>
<dbReference type="Pfam" id="PF24780">
    <property type="entry name" value="WD40_MABP1-WDR62_1st"/>
    <property type="match status" value="1"/>
</dbReference>
<keyword evidence="6" id="KW-0677">Repeat</keyword>
<evidence type="ECO:0000259" key="12">
    <source>
        <dbReference type="Pfam" id="PF24782"/>
    </source>
</evidence>
<proteinExistence type="predicted"/>
<dbReference type="InterPro" id="IPR056364">
    <property type="entry name" value="WDR62-MABP1_CC"/>
</dbReference>
<evidence type="ECO:0000256" key="2">
    <source>
        <dbReference type="ARBA" id="ARBA00004647"/>
    </source>
</evidence>